<dbReference type="AlphaFoldDB" id="A0A443S2Z4"/>
<gene>
    <name evidence="1" type="ORF">B4U80_02798</name>
</gene>
<organism evidence="1 2">
    <name type="scientific">Leptotrombidium deliense</name>
    <dbReference type="NCBI Taxonomy" id="299467"/>
    <lineage>
        <taxon>Eukaryota</taxon>
        <taxon>Metazoa</taxon>
        <taxon>Ecdysozoa</taxon>
        <taxon>Arthropoda</taxon>
        <taxon>Chelicerata</taxon>
        <taxon>Arachnida</taxon>
        <taxon>Acari</taxon>
        <taxon>Acariformes</taxon>
        <taxon>Trombidiformes</taxon>
        <taxon>Prostigmata</taxon>
        <taxon>Anystina</taxon>
        <taxon>Parasitengona</taxon>
        <taxon>Trombiculoidea</taxon>
        <taxon>Trombiculidae</taxon>
        <taxon>Leptotrombidium</taxon>
    </lineage>
</organism>
<evidence type="ECO:0000313" key="2">
    <source>
        <dbReference type="Proteomes" id="UP000288716"/>
    </source>
</evidence>
<dbReference type="STRING" id="299467.A0A443S2Z4"/>
<sequence>MELFLDGNDLMAVTDGTLAKPATDADDWLKKDRKAKMLIASALEYGQLQHVVNCTTASEMWEKLLVINEKKSATSLYMLQQQFFEYKMDVKDTVAAHITKIETLAKKLKELGAEQQESAIITKVLCSLPPLFRNVITAWDSTPTAQQTLNELTSRLLKEEALLKQWECDSVPKDAFAAFAKRMDTGGENANNDCDNRIRKSLNKQMCPLALKQKLKMHS</sequence>
<accession>A0A443S2Z4</accession>
<keyword evidence="2" id="KW-1185">Reference proteome</keyword>
<protein>
    <submittedName>
        <fullName evidence="1">Uncharacterized protein</fullName>
    </submittedName>
</protein>
<dbReference type="PANTHER" id="PTHR47481">
    <property type="match status" value="1"/>
</dbReference>
<comment type="caution">
    <text evidence="1">The sequence shown here is derived from an EMBL/GenBank/DDBJ whole genome shotgun (WGS) entry which is preliminary data.</text>
</comment>
<reference evidence="1 2" key="1">
    <citation type="journal article" date="2018" name="Gigascience">
        <title>Genomes of trombidid mites reveal novel predicted allergens and laterally-transferred genes associated with secondary metabolism.</title>
        <authorList>
            <person name="Dong X."/>
            <person name="Chaisiri K."/>
            <person name="Xia D."/>
            <person name="Armstrong S.D."/>
            <person name="Fang Y."/>
            <person name="Donnelly M.J."/>
            <person name="Kadowaki T."/>
            <person name="McGarry J.W."/>
            <person name="Darby A.C."/>
            <person name="Makepeace B.L."/>
        </authorList>
    </citation>
    <scope>NUCLEOTIDE SEQUENCE [LARGE SCALE GENOMIC DNA]</scope>
    <source>
        <strain evidence="1">UoL-UT</strain>
    </source>
</reference>
<proteinExistence type="predicted"/>
<dbReference type="Proteomes" id="UP000288716">
    <property type="component" value="Unassembled WGS sequence"/>
</dbReference>
<evidence type="ECO:0000313" key="1">
    <source>
        <dbReference type="EMBL" id="RWS21853.1"/>
    </source>
</evidence>
<dbReference type="OrthoDB" id="6538086at2759"/>
<dbReference type="Pfam" id="PF14223">
    <property type="entry name" value="Retrotran_gag_2"/>
    <property type="match status" value="1"/>
</dbReference>
<dbReference type="VEuPathDB" id="VectorBase:LDEU010187"/>
<dbReference type="PANTHER" id="PTHR47481:SF7">
    <property type="entry name" value="CCHC-TYPE DOMAIN-CONTAINING PROTEIN"/>
    <property type="match status" value="1"/>
</dbReference>
<dbReference type="EMBL" id="NCKV01010556">
    <property type="protein sequence ID" value="RWS21853.1"/>
    <property type="molecule type" value="Genomic_DNA"/>
</dbReference>
<name>A0A443S2Z4_9ACAR</name>